<comment type="similarity">
    <text evidence="1">Belongs to the 4-hydroxybenzoyl-CoA thioesterase family.</text>
</comment>
<evidence type="ECO:0000256" key="2">
    <source>
        <dbReference type="ARBA" id="ARBA00022801"/>
    </source>
</evidence>
<keyword evidence="2" id="KW-0378">Hydrolase</keyword>
<sequence length="142" mass="16127">MARVKLNLPTKFLFSTEITVRITDINYGGHLGNDALLSLIHEARVRFLKNHGYTEADIEGVGLIMTDAALIYKKEVFYGARLVFEIALSDWSRVGCDFVFRIAEKESGQEVAYAKTGVVFFDYERKKVVPVPRGFIAKFQEE</sequence>
<evidence type="ECO:0000313" key="3">
    <source>
        <dbReference type="EMBL" id="HEC78676.1"/>
    </source>
</evidence>
<evidence type="ECO:0000256" key="1">
    <source>
        <dbReference type="ARBA" id="ARBA00005953"/>
    </source>
</evidence>
<dbReference type="AlphaFoldDB" id="A0A9C9EMW6"/>
<dbReference type="InterPro" id="IPR029069">
    <property type="entry name" value="HotDog_dom_sf"/>
</dbReference>
<dbReference type="EMBL" id="DRIG01000063">
    <property type="protein sequence ID" value="HEC78676.1"/>
    <property type="molecule type" value="Genomic_DNA"/>
</dbReference>
<accession>A0A9C9EMW6</accession>
<dbReference type="Proteomes" id="UP000885826">
    <property type="component" value="Unassembled WGS sequence"/>
</dbReference>
<gene>
    <name evidence="3" type="ORF">ENI34_05990</name>
</gene>
<dbReference type="SUPFAM" id="SSF54637">
    <property type="entry name" value="Thioesterase/thiol ester dehydrase-isomerase"/>
    <property type="match status" value="1"/>
</dbReference>
<dbReference type="PANTHER" id="PTHR31793:SF27">
    <property type="entry name" value="NOVEL THIOESTERASE SUPERFAMILY DOMAIN AND SAPOSIN A-TYPE DOMAIN CONTAINING PROTEIN (0610012H03RIK)"/>
    <property type="match status" value="1"/>
</dbReference>
<dbReference type="Pfam" id="PF13279">
    <property type="entry name" value="4HBT_2"/>
    <property type="match status" value="1"/>
</dbReference>
<proteinExistence type="inferred from homology"/>
<comment type="caution">
    <text evidence="3">The sequence shown here is derived from an EMBL/GenBank/DDBJ whole genome shotgun (WGS) entry which is preliminary data.</text>
</comment>
<dbReference type="CDD" id="cd00586">
    <property type="entry name" value="4HBT"/>
    <property type="match status" value="1"/>
</dbReference>
<dbReference type="Gene3D" id="3.10.129.10">
    <property type="entry name" value="Hotdog Thioesterase"/>
    <property type="match status" value="1"/>
</dbReference>
<name>A0A9C9EMW6_UNCW3</name>
<reference evidence="3" key="1">
    <citation type="journal article" date="2020" name="mSystems">
        <title>Genome- and Community-Level Interaction Insights into Carbon Utilization and Element Cycling Functions of Hydrothermarchaeota in Hydrothermal Sediment.</title>
        <authorList>
            <person name="Zhou Z."/>
            <person name="Liu Y."/>
            <person name="Xu W."/>
            <person name="Pan J."/>
            <person name="Luo Z.H."/>
            <person name="Li M."/>
        </authorList>
    </citation>
    <scope>NUCLEOTIDE SEQUENCE</scope>
    <source>
        <strain evidence="3">HyVt-388</strain>
    </source>
</reference>
<evidence type="ECO:0000313" key="4">
    <source>
        <dbReference type="Proteomes" id="UP000885826"/>
    </source>
</evidence>
<dbReference type="PANTHER" id="PTHR31793">
    <property type="entry name" value="4-HYDROXYBENZOYL-COA THIOESTERASE FAMILY MEMBER"/>
    <property type="match status" value="1"/>
</dbReference>
<dbReference type="InterPro" id="IPR050563">
    <property type="entry name" value="4-hydroxybenzoyl-CoA_TE"/>
</dbReference>
<protein>
    <submittedName>
        <fullName evidence="3">Thioesterase</fullName>
    </submittedName>
</protein>
<organism evidence="3 4">
    <name type="scientific">candidate division WOR-3 bacterium</name>
    <dbReference type="NCBI Taxonomy" id="2052148"/>
    <lineage>
        <taxon>Bacteria</taxon>
        <taxon>Bacteria division WOR-3</taxon>
    </lineage>
</organism>
<dbReference type="GO" id="GO:0047617">
    <property type="term" value="F:fatty acyl-CoA hydrolase activity"/>
    <property type="evidence" value="ECO:0007669"/>
    <property type="project" value="TreeGrafter"/>
</dbReference>